<comment type="caution">
    <text evidence="3">The sequence shown here is derived from an EMBL/GenBank/DDBJ whole genome shotgun (WGS) entry which is preliminary data.</text>
</comment>
<dbReference type="AlphaFoldDB" id="A0A7C4KYT5"/>
<feature type="domain" description="YvlB/LiaX N-terminal" evidence="2">
    <location>
        <begin position="3"/>
        <end position="31"/>
    </location>
</feature>
<dbReference type="Pfam" id="PF22746">
    <property type="entry name" value="SHOCT-like_DUF2089-C"/>
    <property type="match status" value="1"/>
</dbReference>
<keyword evidence="1" id="KW-0812">Transmembrane</keyword>
<keyword evidence="1" id="KW-0472">Membrane</keyword>
<dbReference type="EMBL" id="DSXR01000051">
    <property type="protein sequence ID" value="HGS86862.1"/>
    <property type="molecule type" value="Genomic_DNA"/>
</dbReference>
<evidence type="ECO:0000256" key="1">
    <source>
        <dbReference type="SAM" id="Phobius"/>
    </source>
</evidence>
<reference evidence="3" key="1">
    <citation type="journal article" date="2020" name="mSystems">
        <title>Genome- and Community-Level Interaction Insights into Carbon Utilization and Element Cycling Functions of Hydrothermarchaeota in Hydrothermal Sediment.</title>
        <authorList>
            <person name="Zhou Z."/>
            <person name="Liu Y."/>
            <person name="Xu W."/>
            <person name="Pan J."/>
            <person name="Luo Z.H."/>
            <person name="Li M."/>
        </authorList>
    </citation>
    <scope>NUCLEOTIDE SEQUENCE [LARGE SCALE GENOMIC DNA]</scope>
    <source>
        <strain evidence="3">SpSt-556</strain>
    </source>
</reference>
<dbReference type="InterPro" id="IPR053959">
    <property type="entry name" value="YvlB/LiaX_N"/>
</dbReference>
<keyword evidence="1" id="KW-1133">Transmembrane helix</keyword>
<name>A0A7C4KYT5_9CHLR</name>
<proteinExistence type="predicted"/>
<feature type="transmembrane region" description="Helical" evidence="1">
    <location>
        <begin position="108"/>
        <end position="128"/>
    </location>
</feature>
<organism evidence="3">
    <name type="scientific">Bellilinea caldifistulae</name>
    <dbReference type="NCBI Taxonomy" id="360411"/>
    <lineage>
        <taxon>Bacteria</taxon>
        <taxon>Bacillati</taxon>
        <taxon>Chloroflexota</taxon>
        <taxon>Anaerolineae</taxon>
        <taxon>Anaerolineales</taxon>
        <taxon>Anaerolineaceae</taxon>
        <taxon>Bellilinea</taxon>
    </lineage>
</organism>
<evidence type="ECO:0000259" key="2">
    <source>
        <dbReference type="Pfam" id="PF22746"/>
    </source>
</evidence>
<evidence type="ECO:0000313" key="3">
    <source>
        <dbReference type="EMBL" id="HGS86862.1"/>
    </source>
</evidence>
<sequence>MSEERLELLRKIEAGELSPEEGLRLINALENGAVNQPQIAFEETNEDGEPTEKVQKVAVIETAGERSTPPDFQRWRRLSWIVFGLMVLLTGLSAVWMIMGWMARPWGWGFWLSWFPFLIGVVGMWLSYNSPWLHIRIRQRKGTKPERISLSFPLPVHAVVWFMRTFGRWMPPAVKEQNLADMLSDVVKNLSANEPIHIQVNDEEDGEEVEVFIG</sequence>
<gene>
    <name evidence="3" type="ORF">ENT17_04515</name>
</gene>
<feature type="transmembrane region" description="Helical" evidence="1">
    <location>
        <begin position="80"/>
        <end position="102"/>
    </location>
</feature>
<protein>
    <recommendedName>
        <fullName evidence="2">YvlB/LiaX N-terminal domain-containing protein</fullName>
    </recommendedName>
</protein>
<accession>A0A7C4KYT5</accession>